<dbReference type="InterPro" id="IPR039426">
    <property type="entry name" value="TonB-dep_rcpt-like"/>
</dbReference>
<evidence type="ECO:0000256" key="4">
    <source>
        <dbReference type="ARBA" id="ARBA00022452"/>
    </source>
</evidence>
<evidence type="ECO:0000256" key="5">
    <source>
        <dbReference type="ARBA" id="ARBA00022692"/>
    </source>
</evidence>
<accession>A0ABS5EUH0</accession>
<evidence type="ECO:0000256" key="9">
    <source>
        <dbReference type="ARBA" id="ARBA00023237"/>
    </source>
</evidence>
<evidence type="ECO:0000256" key="10">
    <source>
        <dbReference type="PROSITE-ProRule" id="PRU01360"/>
    </source>
</evidence>
<dbReference type="InterPro" id="IPR000531">
    <property type="entry name" value="Beta-barrel_TonB"/>
</dbReference>
<dbReference type="InterPro" id="IPR012910">
    <property type="entry name" value="Plug_dom"/>
</dbReference>
<keyword evidence="3 10" id="KW-0813">Transport</keyword>
<evidence type="ECO:0000256" key="3">
    <source>
        <dbReference type="ARBA" id="ARBA00022448"/>
    </source>
</evidence>
<keyword evidence="5 10" id="KW-0812">Transmembrane</keyword>
<evidence type="ECO:0000256" key="8">
    <source>
        <dbReference type="ARBA" id="ARBA00023170"/>
    </source>
</evidence>
<reference evidence="15" key="1">
    <citation type="journal article" date="2021" name="Syst. Appl. Microbiol.">
        <title>Roseomonas hellenica sp. nov., isolated from roots of wild-growing Alkanna tinctoria.</title>
        <authorList>
            <person name="Rat A."/>
            <person name="Naranjo H.D."/>
            <person name="Lebbe L."/>
            <person name="Cnockaert M."/>
            <person name="Krigas N."/>
            <person name="Grigoriadou K."/>
            <person name="Maloupa E."/>
            <person name="Willems A."/>
        </authorList>
    </citation>
    <scope>NUCLEOTIDE SEQUENCE [LARGE SCALE GENOMIC DNA]</scope>
    <source>
        <strain evidence="15">LMG 31523</strain>
    </source>
</reference>
<evidence type="ECO:0000256" key="11">
    <source>
        <dbReference type="RuleBase" id="RU003357"/>
    </source>
</evidence>
<evidence type="ECO:0000256" key="6">
    <source>
        <dbReference type="ARBA" id="ARBA00023077"/>
    </source>
</evidence>
<dbReference type="PANTHER" id="PTHR32552:SF82">
    <property type="entry name" value="FCUA PROTEIN"/>
    <property type="match status" value="1"/>
</dbReference>
<evidence type="ECO:0000259" key="13">
    <source>
        <dbReference type="Pfam" id="PF07715"/>
    </source>
</evidence>
<keyword evidence="15" id="KW-1185">Reference proteome</keyword>
<keyword evidence="9 10" id="KW-0998">Cell outer membrane</keyword>
<protein>
    <submittedName>
        <fullName evidence="14">TonB-dependent siderophore receptor</fullName>
    </submittedName>
</protein>
<evidence type="ECO:0000313" key="15">
    <source>
        <dbReference type="Proteomes" id="UP001196870"/>
    </source>
</evidence>
<organism evidence="14 15">
    <name type="scientific">Plastoroseomonas hellenica</name>
    <dbReference type="NCBI Taxonomy" id="2687306"/>
    <lineage>
        <taxon>Bacteria</taxon>
        <taxon>Pseudomonadati</taxon>
        <taxon>Pseudomonadota</taxon>
        <taxon>Alphaproteobacteria</taxon>
        <taxon>Acetobacterales</taxon>
        <taxon>Acetobacteraceae</taxon>
        <taxon>Plastoroseomonas</taxon>
    </lineage>
</organism>
<dbReference type="InterPro" id="IPR010105">
    <property type="entry name" value="TonB_sidphr_rcpt"/>
</dbReference>
<comment type="subcellular location">
    <subcellularLocation>
        <location evidence="1 10">Cell outer membrane</location>
        <topology evidence="1 10">Multi-pass membrane protein</topology>
    </subcellularLocation>
</comment>
<evidence type="ECO:0000259" key="12">
    <source>
        <dbReference type="Pfam" id="PF00593"/>
    </source>
</evidence>
<feature type="domain" description="TonB-dependent receptor plug" evidence="13">
    <location>
        <begin position="71"/>
        <end position="169"/>
    </location>
</feature>
<evidence type="ECO:0000256" key="2">
    <source>
        <dbReference type="ARBA" id="ARBA00009810"/>
    </source>
</evidence>
<dbReference type="Gene3D" id="2.40.170.20">
    <property type="entry name" value="TonB-dependent receptor, beta-barrel domain"/>
    <property type="match status" value="1"/>
</dbReference>
<dbReference type="NCBIfam" id="TIGR01783">
    <property type="entry name" value="TonB-siderophor"/>
    <property type="match status" value="1"/>
</dbReference>
<dbReference type="InterPro" id="IPR037066">
    <property type="entry name" value="Plug_dom_sf"/>
</dbReference>
<dbReference type="CDD" id="cd01347">
    <property type="entry name" value="ligand_gated_channel"/>
    <property type="match status" value="1"/>
</dbReference>
<keyword evidence="6 11" id="KW-0798">TonB box</keyword>
<dbReference type="InterPro" id="IPR036942">
    <property type="entry name" value="Beta-barrel_TonB_sf"/>
</dbReference>
<dbReference type="PROSITE" id="PS52016">
    <property type="entry name" value="TONB_DEPENDENT_REC_3"/>
    <property type="match status" value="1"/>
</dbReference>
<comment type="similarity">
    <text evidence="2 10 11">Belongs to the TonB-dependent receptor family.</text>
</comment>
<dbReference type="Proteomes" id="UP001196870">
    <property type="component" value="Unassembled WGS sequence"/>
</dbReference>
<keyword evidence="8 14" id="KW-0675">Receptor</keyword>
<dbReference type="Gene3D" id="2.170.130.10">
    <property type="entry name" value="TonB-dependent receptor, plug domain"/>
    <property type="match status" value="1"/>
</dbReference>
<gene>
    <name evidence="14" type="ORF">GXW71_05920</name>
</gene>
<sequence>MAVAGGLLAVASVASGQAQTTANAAGEGEGVTLPPISVEGAALSGSLPPAYAGEQVARGGRLGLLGNTGVMDSPFSTGNYTARLIEDRQAATVADALMLDPSVRIATSGGGQLDSFFIRGFPIGEGNVGEIAFDGQYGVAPNYRVFTEYVERIEVLRGPGALLYGMSPNSGIGGVINIVPRRADADLTRFTLNYSSATQLGGHLDFARRFGDDRQWGLRFNGSYRQGSTDLDHQSREAGVGALSLDYRGERFRASLDLLRQDERVDAPLRPVLLAPGVALPAAPDGRRNVTQPWEWTRVTDTGALLRVEYDLTDSLTVFGNLGGARTEVRRLFGLPTILNARGDVTSTPANATFAVERYSYNAGLRARFETGAIRHTVTLQADAYHDLLERGTNNGSAYASNIYAPVLRPRQTVGAPAGVPRVSTNTLSGVALADTLSMLDDRVLLTLGLRHQRVQSNNYSATTGGRTSAYDESALTPLAGLVVRPWAGVSLYANYIEGLSRGDIAPATAANAGEVFAPYRARQYEVGVKVDFGRATATLSAFQITRPSGELTGNVYAVGGEQRVRGLELTGFGELAAGLRLLGGATLLDGEITQSATRSRIGNTPIGVPAWQANLGLEWDTPWARGLTLNGAVVLTGGQYADAANAARLPAWTRVDIGARYAMEIAGRPTTFRASIQNLLDNNYWAGVASFGTIAVGAPRTFLFSATVDL</sequence>
<evidence type="ECO:0000256" key="7">
    <source>
        <dbReference type="ARBA" id="ARBA00023136"/>
    </source>
</evidence>
<dbReference type="SUPFAM" id="SSF56935">
    <property type="entry name" value="Porins"/>
    <property type="match status" value="1"/>
</dbReference>
<evidence type="ECO:0000256" key="1">
    <source>
        <dbReference type="ARBA" id="ARBA00004571"/>
    </source>
</evidence>
<dbReference type="EMBL" id="JAAGBB010000005">
    <property type="protein sequence ID" value="MBR0663893.1"/>
    <property type="molecule type" value="Genomic_DNA"/>
</dbReference>
<dbReference type="PANTHER" id="PTHR32552">
    <property type="entry name" value="FERRICHROME IRON RECEPTOR-RELATED"/>
    <property type="match status" value="1"/>
</dbReference>
<evidence type="ECO:0000313" key="14">
    <source>
        <dbReference type="EMBL" id="MBR0663893.1"/>
    </source>
</evidence>
<name>A0ABS5EUH0_9PROT</name>
<dbReference type="Pfam" id="PF07715">
    <property type="entry name" value="Plug"/>
    <property type="match status" value="1"/>
</dbReference>
<keyword evidence="7 10" id="KW-0472">Membrane</keyword>
<comment type="caution">
    <text evidence="14">The sequence shown here is derived from an EMBL/GenBank/DDBJ whole genome shotgun (WGS) entry which is preliminary data.</text>
</comment>
<proteinExistence type="inferred from homology"/>
<keyword evidence="4 10" id="KW-1134">Transmembrane beta strand</keyword>
<dbReference type="Pfam" id="PF00593">
    <property type="entry name" value="TonB_dep_Rec_b-barrel"/>
    <property type="match status" value="1"/>
</dbReference>
<feature type="domain" description="TonB-dependent receptor-like beta-barrel" evidence="12">
    <location>
        <begin position="283"/>
        <end position="680"/>
    </location>
</feature>